<protein>
    <submittedName>
        <fullName evidence="3">FeoA domain protein</fullName>
    </submittedName>
</protein>
<feature type="domain" description="Ferrous iron transporter FeoA-like" evidence="2">
    <location>
        <begin position="5"/>
        <end position="77"/>
    </location>
</feature>
<reference evidence="4" key="1">
    <citation type="submission" date="2015-01" db="EMBL/GenBank/DDBJ databases">
        <authorList>
            <person name="Manzoor Shahid"/>
            <person name="Zubair Saima"/>
        </authorList>
    </citation>
    <scope>NUCLEOTIDE SEQUENCE [LARGE SCALE GENOMIC DNA]</scope>
    <source>
        <strain evidence="4">V1</strain>
    </source>
</reference>
<accession>A0A0B7GRX9</accession>
<dbReference type="RefSeq" id="WP_231577556.1">
    <property type="nucleotide sequence ID" value="NZ_CDNC01000008.1"/>
</dbReference>
<keyword evidence="1" id="KW-0408">Iron</keyword>
<dbReference type="InterPro" id="IPR038157">
    <property type="entry name" value="FeoA_core_dom"/>
</dbReference>
<evidence type="ECO:0000256" key="1">
    <source>
        <dbReference type="ARBA" id="ARBA00023004"/>
    </source>
</evidence>
<dbReference type="Gene3D" id="2.30.30.90">
    <property type="match status" value="1"/>
</dbReference>
<dbReference type="PANTHER" id="PTHR42954">
    <property type="entry name" value="FE(2+) TRANSPORT PROTEIN A"/>
    <property type="match status" value="1"/>
</dbReference>
<organism evidence="3 4">
    <name type="scientific">Treponema phagedenis</name>
    <dbReference type="NCBI Taxonomy" id="162"/>
    <lineage>
        <taxon>Bacteria</taxon>
        <taxon>Pseudomonadati</taxon>
        <taxon>Spirochaetota</taxon>
        <taxon>Spirochaetia</taxon>
        <taxon>Spirochaetales</taxon>
        <taxon>Treponemataceae</taxon>
        <taxon>Treponema</taxon>
    </lineage>
</organism>
<name>A0A0B7GRX9_TREPH</name>
<proteinExistence type="predicted"/>
<dbReference type="GO" id="GO:0046914">
    <property type="term" value="F:transition metal ion binding"/>
    <property type="evidence" value="ECO:0007669"/>
    <property type="project" value="InterPro"/>
</dbReference>
<dbReference type="InterPro" id="IPR052713">
    <property type="entry name" value="FeoA"/>
</dbReference>
<dbReference type="PANTHER" id="PTHR42954:SF2">
    <property type="entry name" value="FE(2+) TRANSPORT PROTEIN A"/>
    <property type="match status" value="1"/>
</dbReference>
<sequence>MANNISLSTLHAGEKGTVVSISQDSRLRRRFFDLGIIPGTVIECIQQSALGDPTAYLIREAVIAIRSEDADCIQVDLV</sequence>
<evidence type="ECO:0000259" key="2">
    <source>
        <dbReference type="SMART" id="SM00899"/>
    </source>
</evidence>
<dbReference type="GeneID" id="57752608"/>
<dbReference type="AlphaFoldDB" id="A0A0B7GRX9"/>
<evidence type="ECO:0000313" key="4">
    <source>
        <dbReference type="Proteomes" id="UP000042527"/>
    </source>
</evidence>
<evidence type="ECO:0000313" key="3">
    <source>
        <dbReference type="EMBL" id="CEM61208.1"/>
    </source>
</evidence>
<gene>
    <name evidence="3" type="ORF">TPHV1_160009</name>
</gene>
<dbReference type="Pfam" id="PF04023">
    <property type="entry name" value="FeoA"/>
    <property type="match status" value="1"/>
</dbReference>
<dbReference type="InterPro" id="IPR007167">
    <property type="entry name" value="Fe-transptr_FeoA-like"/>
</dbReference>
<dbReference type="InterPro" id="IPR008988">
    <property type="entry name" value="Transcriptional_repressor_C"/>
</dbReference>
<dbReference type="EMBL" id="CDNC01000008">
    <property type="protein sequence ID" value="CEM61208.1"/>
    <property type="molecule type" value="Genomic_DNA"/>
</dbReference>
<dbReference type="SMART" id="SM00899">
    <property type="entry name" value="FeoA"/>
    <property type="match status" value="1"/>
</dbReference>
<dbReference type="SUPFAM" id="SSF50037">
    <property type="entry name" value="C-terminal domain of transcriptional repressors"/>
    <property type="match status" value="1"/>
</dbReference>
<dbReference type="Proteomes" id="UP000042527">
    <property type="component" value="Unassembled WGS sequence"/>
</dbReference>
<keyword evidence="4" id="KW-1185">Reference proteome</keyword>